<evidence type="ECO:0000313" key="3">
    <source>
        <dbReference type="Proteomes" id="UP000582837"/>
    </source>
</evidence>
<accession>A0A841GUQ2</accession>
<protein>
    <submittedName>
        <fullName evidence="2">Uncharacterized protein</fullName>
    </submittedName>
</protein>
<keyword evidence="1" id="KW-0812">Transmembrane</keyword>
<comment type="caution">
    <text evidence="2">The sequence shown here is derived from an EMBL/GenBank/DDBJ whole genome shotgun (WGS) entry which is preliminary data.</text>
</comment>
<gene>
    <name evidence="2" type="ORF">HNQ61_000394</name>
</gene>
<keyword evidence="1" id="KW-1133">Transmembrane helix</keyword>
<dbReference type="AlphaFoldDB" id="A0A841GUQ2"/>
<organism evidence="2 3">
    <name type="scientific">Longimicrobium terrae</name>
    <dbReference type="NCBI Taxonomy" id="1639882"/>
    <lineage>
        <taxon>Bacteria</taxon>
        <taxon>Pseudomonadati</taxon>
        <taxon>Gemmatimonadota</taxon>
        <taxon>Longimicrobiia</taxon>
        <taxon>Longimicrobiales</taxon>
        <taxon>Longimicrobiaceae</taxon>
        <taxon>Longimicrobium</taxon>
    </lineage>
</organism>
<dbReference type="RefSeq" id="WP_170031165.1">
    <property type="nucleotide sequence ID" value="NZ_JABDTL010000001.1"/>
</dbReference>
<feature type="transmembrane region" description="Helical" evidence="1">
    <location>
        <begin position="69"/>
        <end position="90"/>
    </location>
</feature>
<proteinExistence type="predicted"/>
<keyword evidence="1" id="KW-0472">Membrane</keyword>
<feature type="transmembrane region" description="Helical" evidence="1">
    <location>
        <begin position="12"/>
        <end position="30"/>
    </location>
</feature>
<reference evidence="2 3" key="1">
    <citation type="submission" date="2020-08" db="EMBL/GenBank/DDBJ databases">
        <title>Genomic Encyclopedia of Type Strains, Phase IV (KMG-IV): sequencing the most valuable type-strain genomes for metagenomic binning, comparative biology and taxonomic classification.</title>
        <authorList>
            <person name="Goeker M."/>
        </authorList>
    </citation>
    <scope>NUCLEOTIDE SEQUENCE [LARGE SCALE GENOMIC DNA]</scope>
    <source>
        <strain evidence="2 3">DSM 29007</strain>
    </source>
</reference>
<evidence type="ECO:0000313" key="2">
    <source>
        <dbReference type="EMBL" id="MBB6068783.1"/>
    </source>
</evidence>
<sequence>MGNEYTFAVASRYVLLLLPGVAAAFCHVPLAWQDVLVYGVMACAVLFVHTMPAARFARRAPEPWAGWMAAHAARAHSFGGVGVLICAAILDRVPQEIPGEPGGMQIQKLWVEEGPSLLSLCTGIGIYTLLSVCWALMAGAVARRIGGVMEPEPDVHRFRIRRPRLDHPA</sequence>
<name>A0A841GUQ2_9BACT</name>
<dbReference type="EMBL" id="JACHIA010000001">
    <property type="protein sequence ID" value="MBB6068783.1"/>
    <property type="molecule type" value="Genomic_DNA"/>
</dbReference>
<feature type="transmembrane region" description="Helical" evidence="1">
    <location>
        <begin position="117"/>
        <end position="142"/>
    </location>
</feature>
<keyword evidence="3" id="KW-1185">Reference proteome</keyword>
<dbReference type="Proteomes" id="UP000582837">
    <property type="component" value="Unassembled WGS sequence"/>
</dbReference>
<evidence type="ECO:0000256" key="1">
    <source>
        <dbReference type="SAM" id="Phobius"/>
    </source>
</evidence>
<feature type="transmembrane region" description="Helical" evidence="1">
    <location>
        <begin position="36"/>
        <end position="57"/>
    </location>
</feature>